<dbReference type="InterPro" id="IPR010148">
    <property type="entry name" value="CRISPR-assoc_prot_CT1975"/>
</dbReference>
<name>A0A7G5FCW5_9CORY</name>
<proteinExistence type="predicted"/>
<dbReference type="Proteomes" id="UP000515570">
    <property type="component" value="Chromosome"/>
</dbReference>
<dbReference type="AlphaFoldDB" id="A0A7G5FCW5"/>
<protein>
    <submittedName>
        <fullName evidence="1">Type I-E CRISPR-associated protein Cas7/Cse4/CasC</fullName>
    </submittedName>
</protein>
<dbReference type="EMBL" id="CP059833">
    <property type="protein sequence ID" value="QMV84456.1"/>
    <property type="molecule type" value="Genomic_DNA"/>
</dbReference>
<sequence length="378" mass="41547">MTYIIDIYALQTVPPSLINRDDMGAPKTAIFGGVPRQRVSSQSWKRAVRKYFETEIEGTDIGLRSRELPEVIAKRVQDIAPEMSTEDALNGVRALFKATSKDGIKLVEPKKPKKGEELPEETQYPTTSYLIFLSAHQIERAAQAIVDKAGEKFSKNEAQEILDTKHSVDVAMFGRMLADVPAYKVDAAVQVAHAISVHEAQPEFDYFTAVDDVVEDEEETGAGMIGTTQMMSSTLYRFASVNIEALEKNLGDEEVARQAAGHFIKAFAESMPTGKQNSFANNTLPELVYVAIRDTRSVSLVNAFESPIVEPGQRRVAAAAALASEERSIEHNYGMKPLASFVVGLGDLSSEFADIAEQVTMPELITRVTDVLAKREAN</sequence>
<gene>
    <name evidence="1" type="primary">cas7e</name>
    <name evidence="1" type="ORF">HW450_08770</name>
</gene>
<dbReference type="Pfam" id="PF09344">
    <property type="entry name" value="Cas_CT1975"/>
    <property type="match status" value="1"/>
</dbReference>
<dbReference type="NCBIfam" id="TIGR01869">
    <property type="entry name" value="casC_Cse4"/>
    <property type="match status" value="1"/>
</dbReference>
<reference evidence="1 2" key="1">
    <citation type="submission" date="2020-07" db="EMBL/GenBank/DDBJ databases">
        <title>non toxigenic Corynebacterium sp. nov from a clinical source.</title>
        <authorList>
            <person name="Bernier A.-M."/>
            <person name="Bernard K."/>
        </authorList>
    </citation>
    <scope>NUCLEOTIDE SEQUENCE [LARGE SCALE GENOMIC DNA]</scope>
    <source>
        <strain evidence="2">NML 93-0612</strain>
    </source>
</reference>
<dbReference type="RefSeq" id="WP_182385265.1">
    <property type="nucleotide sequence ID" value="NZ_CP059833.1"/>
</dbReference>
<evidence type="ECO:0000313" key="1">
    <source>
        <dbReference type="EMBL" id="QMV84456.1"/>
    </source>
</evidence>
<organism evidence="1 2">
    <name type="scientific">Corynebacterium hindlerae</name>
    <dbReference type="NCBI Taxonomy" id="699041"/>
    <lineage>
        <taxon>Bacteria</taxon>
        <taxon>Bacillati</taxon>
        <taxon>Actinomycetota</taxon>
        <taxon>Actinomycetes</taxon>
        <taxon>Mycobacteriales</taxon>
        <taxon>Corynebacteriaceae</taxon>
        <taxon>Corynebacterium</taxon>
    </lineage>
</organism>
<keyword evidence="2" id="KW-1185">Reference proteome</keyword>
<evidence type="ECO:0000313" key="2">
    <source>
        <dbReference type="Proteomes" id="UP000515570"/>
    </source>
</evidence>
<accession>A0A7G5FCW5</accession>